<comment type="caution">
    <text evidence="2">The sequence shown here is derived from an EMBL/GenBank/DDBJ whole genome shotgun (WGS) entry which is preliminary data.</text>
</comment>
<reference evidence="2 3" key="1">
    <citation type="journal article" date="2019" name="Genome Biol. Evol.">
        <title>Day and night: Metabolic profiles and evolutionary relationships of six axenic non-marine cyanobacteria.</title>
        <authorList>
            <person name="Will S.E."/>
            <person name="Henke P."/>
            <person name="Boedeker C."/>
            <person name="Huang S."/>
            <person name="Brinkmann H."/>
            <person name="Rohde M."/>
            <person name="Jarek M."/>
            <person name="Friedl T."/>
            <person name="Seufert S."/>
            <person name="Schumacher M."/>
            <person name="Overmann J."/>
            <person name="Neumann-Schaal M."/>
            <person name="Petersen J."/>
        </authorList>
    </citation>
    <scope>NUCLEOTIDE SEQUENCE [LARGE SCALE GENOMIC DNA]</scope>
    <source>
        <strain evidence="2 3">SAG 39.79</strain>
    </source>
</reference>
<dbReference type="EMBL" id="RSCK01000012">
    <property type="protein sequence ID" value="RUT12642.1"/>
    <property type="molecule type" value="Genomic_DNA"/>
</dbReference>
<proteinExistence type="predicted"/>
<evidence type="ECO:0000313" key="3">
    <source>
        <dbReference type="Proteomes" id="UP000282574"/>
    </source>
</evidence>
<name>A0AB37UN83_9CYAN</name>
<keyword evidence="3" id="KW-1185">Reference proteome</keyword>
<dbReference type="AlphaFoldDB" id="A0AB37UN83"/>
<feature type="domain" description="Spore protein YkvP/CgeB glycosyl transferase-like" evidence="1">
    <location>
        <begin position="199"/>
        <end position="304"/>
    </location>
</feature>
<sequence>MNAITELANKPKLVYFQRRYEHIAKFVRLHYQQQVNCLAEFFDVTVINEDCDYQEICDRYQPEVTLFEIGISAWGYTRLNIQNTSVYPEIPKLGFYHADCFCEARSAFISDIDNWGIQTLFSLSVRSAEYMPELGDRIFTWSNFIDPNLYRDYECPKTIPVLFTGSNSSFYPWRQQILKVVSQAYPSLISPHFGYEEKTAFRMLYGQQYARTINASWFVPACGTIVKEVVRKHFEIPACKSCLITEKTPALEAAGFVDMQNCVFADETDVLDKIDYLFQNLEELERITNAGYQLVHSHHTFKQRDQIFQWFNLNKIIKPGQKIVQNNPFGSLTLVEENSGIKNAHIISNTLDKILLYQGDEKLWTGQYDEAESLYLCCLNSLIQMLPEPKLRLAICSLYKGNAQQALSWILQPIECILILNKASEPDPVEWAYLIIILLCQGKLSEAKERVNQFPSLNHPELDRVRWAIEVLNNSEKQIAIPDNNLSNYRISVHQLPKWSFSDWVTNVCTMLTACQQLTFAAKLNNVPGSKERFFKEESLKLRCIFNNSLNLFLRLKLRKYNNLLPTQNYIDFRFARRLISKLKFKLRPKRVRLLNVVEKSLGYFLPYRLSRFQNDEFVSVIKKLIQEENIKTFLAIGAFTKLKITEILFAGIQENLNKIKIFCVDLHTTKFQKLQRRYLHDSPIEFYNVLIDRENTFDTEEPSRFAIFQKKSNKNDRKLLLNALRQNNESSNAIKPAKNTIKTIKQEKQVNYFDMVLVGNLKFDISTEFDEIYGAKFVVIDSINSLSNHNLLHRLLAQSGYTIVAQNLFLRNGYAILKKTDRARTLLTAIDADRLSDLECEKI</sequence>
<gene>
    <name evidence="2" type="ORF">DSM107010_20230</name>
</gene>
<protein>
    <recommendedName>
        <fullName evidence="1">Spore protein YkvP/CgeB glycosyl transferase-like domain-containing protein</fullName>
    </recommendedName>
</protein>
<evidence type="ECO:0000259" key="1">
    <source>
        <dbReference type="Pfam" id="PF13524"/>
    </source>
</evidence>
<organism evidence="2 3">
    <name type="scientific">Chroococcidiopsis cubana SAG 39.79</name>
    <dbReference type="NCBI Taxonomy" id="388085"/>
    <lineage>
        <taxon>Bacteria</taxon>
        <taxon>Bacillati</taxon>
        <taxon>Cyanobacteriota</taxon>
        <taxon>Cyanophyceae</taxon>
        <taxon>Chroococcidiopsidales</taxon>
        <taxon>Chroococcidiopsidaceae</taxon>
        <taxon>Chroococcidiopsis</taxon>
    </lineage>
</organism>
<dbReference type="SUPFAM" id="SSF48452">
    <property type="entry name" value="TPR-like"/>
    <property type="match status" value="1"/>
</dbReference>
<dbReference type="InterPro" id="IPR055259">
    <property type="entry name" value="YkvP/CgeB_Glyco_trans-like"/>
</dbReference>
<dbReference type="InterPro" id="IPR011990">
    <property type="entry name" value="TPR-like_helical_dom_sf"/>
</dbReference>
<dbReference type="Proteomes" id="UP000282574">
    <property type="component" value="Unassembled WGS sequence"/>
</dbReference>
<accession>A0AB37UN83</accession>
<dbReference type="Pfam" id="PF13524">
    <property type="entry name" value="Glyco_trans_1_2"/>
    <property type="match status" value="1"/>
</dbReference>
<dbReference type="RefSeq" id="WP_106166767.1">
    <property type="nucleotide sequence ID" value="NZ_JAVKZF010000003.1"/>
</dbReference>
<evidence type="ECO:0000313" key="2">
    <source>
        <dbReference type="EMBL" id="RUT12642.1"/>
    </source>
</evidence>